<dbReference type="Gene3D" id="1.10.287.1060">
    <property type="entry name" value="ESAT-6-like"/>
    <property type="match status" value="1"/>
</dbReference>
<gene>
    <name evidence="2" type="ORF">BGK67_32370</name>
</gene>
<dbReference type="STRING" id="36818.BGK67_32370"/>
<dbReference type="EMBL" id="MEHK01000002">
    <property type="protein sequence ID" value="OEJ22272.1"/>
    <property type="molecule type" value="Genomic_DNA"/>
</dbReference>
<comment type="caution">
    <text evidence="2">The sequence shown here is derived from an EMBL/GenBank/DDBJ whole genome shotgun (WGS) entry which is preliminary data.</text>
</comment>
<dbReference type="AlphaFoldDB" id="A0A1E5NZM5"/>
<reference evidence="2 3" key="1">
    <citation type="submission" date="2016-08" db="EMBL/GenBank/DDBJ databases">
        <title>The complete genome of Streptomyces subrutilus 10-1-1.</title>
        <authorList>
            <person name="Chen X."/>
        </authorList>
    </citation>
    <scope>NUCLEOTIDE SEQUENCE [LARGE SCALE GENOMIC DNA]</scope>
    <source>
        <strain evidence="2 3">10-1-1</strain>
    </source>
</reference>
<dbReference type="InterPro" id="IPR036689">
    <property type="entry name" value="ESAT-6-like_sf"/>
</dbReference>
<sequence>MPEPDRLPLTPDELERHGSEWGGAVFTAPPADSYADPLAPAGLPTGPPLLRQPPLGFQPFAPAPGGPTQDALKIAPAVLTTAAGKADEIHTAFTKSAAALEEPARTASTAMTGWESADALKVAHKQWEKQAGTVAGWLAHISESLRIAARDYNKTNADVDHSFRGVSRRSQLDGL</sequence>
<feature type="region of interest" description="Disordered" evidence="1">
    <location>
        <begin position="1"/>
        <end position="45"/>
    </location>
</feature>
<evidence type="ECO:0000256" key="1">
    <source>
        <dbReference type="SAM" id="MobiDB-lite"/>
    </source>
</evidence>
<evidence type="ECO:0000313" key="3">
    <source>
        <dbReference type="Proteomes" id="UP000095705"/>
    </source>
</evidence>
<organism evidence="2 3">
    <name type="scientific">Streptomyces subrutilus</name>
    <dbReference type="NCBI Taxonomy" id="36818"/>
    <lineage>
        <taxon>Bacteria</taxon>
        <taxon>Bacillati</taxon>
        <taxon>Actinomycetota</taxon>
        <taxon>Actinomycetes</taxon>
        <taxon>Kitasatosporales</taxon>
        <taxon>Streptomycetaceae</taxon>
        <taxon>Streptomyces</taxon>
    </lineage>
</organism>
<evidence type="ECO:0000313" key="2">
    <source>
        <dbReference type="EMBL" id="OEJ22272.1"/>
    </source>
</evidence>
<proteinExistence type="predicted"/>
<accession>A0A1E5NZM5</accession>
<dbReference type="Proteomes" id="UP000095705">
    <property type="component" value="Unassembled WGS sequence"/>
</dbReference>
<protein>
    <submittedName>
        <fullName evidence="2">Uncharacterized protein</fullName>
    </submittedName>
</protein>
<dbReference type="SUPFAM" id="SSF140453">
    <property type="entry name" value="EsxAB dimer-like"/>
    <property type="match status" value="1"/>
</dbReference>
<keyword evidence="3" id="KW-1185">Reference proteome</keyword>
<name>A0A1E5NZM5_9ACTN</name>